<organism evidence="1 2">
    <name type="scientific">Embleya scabrispora</name>
    <dbReference type="NCBI Taxonomy" id="159449"/>
    <lineage>
        <taxon>Bacteria</taxon>
        <taxon>Bacillati</taxon>
        <taxon>Actinomycetota</taxon>
        <taxon>Actinomycetes</taxon>
        <taxon>Kitasatosporales</taxon>
        <taxon>Streptomycetaceae</taxon>
        <taxon>Embleya</taxon>
    </lineage>
</organism>
<dbReference type="EMBL" id="MWQN01000005">
    <property type="protein sequence ID" value="OPC76688.1"/>
    <property type="molecule type" value="Genomic_DNA"/>
</dbReference>
<dbReference type="AlphaFoldDB" id="A0A1T3NIR9"/>
<gene>
    <name evidence="1" type="ORF">B4N89_45195</name>
</gene>
<accession>A0A1T3NIR9</accession>
<evidence type="ECO:0000313" key="1">
    <source>
        <dbReference type="EMBL" id="OPC76688.1"/>
    </source>
</evidence>
<comment type="caution">
    <text evidence="1">The sequence shown here is derived from an EMBL/GenBank/DDBJ whole genome shotgun (WGS) entry which is preliminary data.</text>
</comment>
<name>A0A1T3NIR9_9ACTN</name>
<evidence type="ECO:0000313" key="2">
    <source>
        <dbReference type="Proteomes" id="UP000190037"/>
    </source>
</evidence>
<sequence>MLVDPRTGRTCSRIQATAPDIAPLAAAVTREGLVAWVGHVPDGRAAIGLASPTDAKERRASIVKSAAIPGGSSCVPCEVASGDITVFRHGPTVAIVNGTNLDGAVNTAVPVPQPAPRSGSATVAVMGRIAAVATVVDAPSGTRPAVTFLDVTGQVLAGSGALLSVDGRLDSGGVLDLASTGSGILVTTTTTTTWFRQTSAGITAAARYPSNVAVPFRDQVVTLAPAAAPEVLEVHPTPEEPPRLLPVGTLGGSPRPLLAPEPGADLLWTLRTAPGASPVLVAWPAAGAASEPVATAPLDNVGPIDRVVVTPSAFLISGPGALSSFPRAEHP</sequence>
<dbReference type="Proteomes" id="UP000190037">
    <property type="component" value="Unassembled WGS sequence"/>
</dbReference>
<protein>
    <submittedName>
        <fullName evidence="1">Uncharacterized protein</fullName>
    </submittedName>
</protein>
<reference evidence="1 2" key="1">
    <citation type="submission" date="2017-03" db="EMBL/GenBank/DDBJ databases">
        <title>Draft genome sequence of Streptomyces scabrisporus NF3, endophyte isolated from Amphipterygium adstringens.</title>
        <authorList>
            <person name="Vazquez M."/>
            <person name="Ceapa C.D."/>
            <person name="Rodriguez Luna D."/>
            <person name="Sanchez Esquivel S."/>
        </authorList>
    </citation>
    <scope>NUCLEOTIDE SEQUENCE [LARGE SCALE GENOMIC DNA]</scope>
    <source>
        <strain evidence="1 2">NF3</strain>
    </source>
</reference>
<proteinExistence type="predicted"/>
<keyword evidence="2" id="KW-1185">Reference proteome</keyword>